<comment type="caution">
    <text evidence="7">The sequence shown here is derived from an EMBL/GenBank/DDBJ whole genome shotgun (WGS) entry which is preliminary data.</text>
</comment>
<sequence>MVHPQGNELTGSIPSQLKNLEKFLNLLDLSYNSLSGEISKSLASLLYLSFLNLSFNRLEGELSKGGTFANLTPQSLMGHFALIVACRLASHIRASARVPAPTARTSRHCLVNMYAMTSRVHPRLCTHQETHNSSEDCDSFIPEACKAPLYFITLHANPMQ</sequence>
<dbReference type="InterPro" id="IPR032675">
    <property type="entry name" value="LRR_dom_sf"/>
</dbReference>
<evidence type="ECO:0000256" key="5">
    <source>
        <dbReference type="ARBA" id="ARBA00022989"/>
    </source>
</evidence>
<dbReference type="PANTHER" id="PTHR27008:SF497">
    <property type="entry name" value="OS11G0695000 PROTEIN"/>
    <property type="match status" value="1"/>
</dbReference>
<dbReference type="Gene3D" id="3.80.10.10">
    <property type="entry name" value="Ribonuclease Inhibitor"/>
    <property type="match status" value="1"/>
</dbReference>
<evidence type="ECO:0000313" key="8">
    <source>
        <dbReference type="Proteomes" id="UP001179952"/>
    </source>
</evidence>
<dbReference type="PRINTS" id="PR00019">
    <property type="entry name" value="LEURICHRPT"/>
</dbReference>
<keyword evidence="3" id="KW-0812">Transmembrane</keyword>
<evidence type="ECO:0000256" key="6">
    <source>
        <dbReference type="ARBA" id="ARBA00023136"/>
    </source>
</evidence>
<accession>A0AAV9APW6</accession>
<evidence type="ECO:0000313" key="7">
    <source>
        <dbReference type="EMBL" id="KAK1265941.1"/>
    </source>
</evidence>
<keyword evidence="5" id="KW-1133">Transmembrane helix</keyword>
<dbReference type="EMBL" id="JAUJYN010000007">
    <property type="protein sequence ID" value="KAK1265941.1"/>
    <property type="molecule type" value="Genomic_DNA"/>
</dbReference>
<protein>
    <submittedName>
        <fullName evidence="7">Uncharacterized protein</fullName>
    </submittedName>
</protein>
<evidence type="ECO:0000256" key="4">
    <source>
        <dbReference type="ARBA" id="ARBA00022737"/>
    </source>
</evidence>
<evidence type="ECO:0000256" key="3">
    <source>
        <dbReference type="ARBA" id="ARBA00022692"/>
    </source>
</evidence>
<dbReference type="AlphaFoldDB" id="A0AAV9APW6"/>
<reference evidence="7" key="1">
    <citation type="journal article" date="2023" name="Nat. Commun.">
        <title>Diploid and tetraploid genomes of Acorus and the evolution of monocots.</title>
        <authorList>
            <person name="Ma L."/>
            <person name="Liu K.W."/>
            <person name="Li Z."/>
            <person name="Hsiao Y.Y."/>
            <person name="Qi Y."/>
            <person name="Fu T."/>
            <person name="Tang G.D."/>
            <person name="Zhang D."/>
            <person name="Sun W.H."/>
            <person name="Liu D.K."/>
            <person name="Li Y."/>
            <person name="Chen G.Z."/>
            <person name="Liu X.D."/>
            <person name="Liao X.Y."/>
            <person name="Jiang Y.T."/>
            <person name="Yu X."/>
            <person name="Hao Y."/>
            <person name="Huang J."/>
            <person name="Zhao X.W."/>
            <person name="Ke S."/>
            <person name="Chen Y.Y."/>
            <person name="Wu W.L."/>
            <person name="Hsu J.L."/>
            <person name="Lin Y.F."/>
            <person name="Huang M.D."/>
            <person name="Li C.Y."/>
            <person name="Huang L."/>
            <person name="Wang Z.W."/>
            <person name="Zhao X."/>
            <person name="Zhong W.Y."/>
            <person name="Peng D.H."/>
            <person name="Ahmad S."/>
            <person name="Lan S."/>
            <person name="Zhang J.S."/>
            <person name="Tsai W.C."/>
            <person name="Van de Peer Y."/>
            <person name="Liu Z.J."/>
        </authorList>
    </citation>
    <scope>NUCLEOTIDE SEQUENCE</scope>
    <source>
        <strain evidence="7">SCP</strain>
    </source>
</reference>
<dbReference type="InterPro" id="IPR051809">
    <property type="entry name" value="Plant_receptor-like_S/T_kinase"/>
</dbReference>
<dbReference type="InterPro" id="IPR001611">
    <property type="entry name" value="Leu-rich_rpt"/>
</dbReference>
<gene>
    <name evidence="7" type="ORF">QJS04_geneDACA016848</name>
</gene>
<name>A0AAV9APW6_ACOGR</name>
<keyword evidence="6" id="KW-0472">Membrane</keyword>
<proteinExistence type="predicted"/>
<keyword evidence="4" id="KW-0677">Repeat</keyword>
<evidence type="ECO:0000256" key="2">
    <source>
        <dbReference type="ARBA" id="ARBA00022614"/>
    </source>
</evidence>
<dbReference type="SUPFAM" id="SSF52058">
    <property type="entry name" value="L domain-like"/>
    <property type="match status" value="1"/>
</dbReference>
<dbReference type="Pfam" id="PF00560">
    <property type="entry name" value="LRR_1"/>
    <property type="match status" value="1"/>
</dbReference>
<evidence type="ECO:0000256" key="1">
    <source>
        <dbReference type="ARBA" id="ARBA00004370"/>
    </source>
</evidence>
<dbReference type="Proteomes" id="UP001179952">
    <property type="component" value="Unassembled WGS sequence"/>
</dbReference>
<organism evidence="7 8">
    <name type="scientific">Acorus gramineus</name>
    <name type="common">Dwarf sweet flag</name>
    <dbReference type="NCBI Taxonomy" id="55184"/>
    <lineage>
        <taxon>Eukaryota</taxon>
        <taxon>Viridiplantae</taxon>
        <taxon>Streptophyta</taxon>
        <taxon>Embryophyta</taxon>
        <taxon>Tracheophyta</taxon>
        <taxon>Spermatophyta</taxon>
        <taxon>Magnoliopsida</taxon>
        <taxon>Liliopsida</taxon>
        <taxon>Acoraceae</taxon>
        <taxon>Acorus</taxon>
    </lineage>
</organism>
<dbReference type="GO" id="GO:0016020">
    <property type="term" value="C:membrane"/>
    <property type="evidence" value="ECO:0007669"/>
    <property type="project" value="UniProtKB-SubCell"/>
</dbReference>
<keyword evidence="8" id="KW-1185">Reference proteome</keyword>
<comment type="subcellular location">
    <subcellularLocation>
        <location evidence="1">Membrane</location>
    </subcellularLocation>
</comment>
<dbReference type="PANTHER" id="PTHR27008">
    <property type="entry name" value="OS04G0122200 PROTEIN"/>
    <property type="match status" value="1"/>
</dbReference>
<reference evidence="7" key="2">
    <citation type="submission" date="2023-06" db="EMBL/GenBank/DDBJ databases">
        <authorList>
            <person name="Ma L."/>
            <person name="Liu K.-W."/>
            <person name="Li Z."/>
            <person name="Hsiao Y.-Y."/>
            <person name="Qi Y."/>
            <person name="Fu T."/>
            <person name="Tang G."/>
            <person name="Zhang D."/>
            <person name="Sun W.-H."/>
            <person name="Liu D.-K."/>
            <person name="Li Y."/>
            <person name="Chen G.-Z."/>
            <person name="Liu X.-D."/>
            <person name="Liao X.-Y."/>
            <person name="Jiang Y.-T."/>
            <person name="Yu X."/>
            <person name="Hao Y."/>
            <person name="Huang J."/>
            <person name="Zhao X.-W."/>
            <person name="Ke S."/>
            <person name="Chen Y.-Y."/>
            <person name="Wu W.-L."/>
            <person name="Hsu J.-L."/>
            <person name="Lin Y.-F."/>
            <person name="Huang M.-D."/>
            <person name="Li C.-Y."/>
            <person name="Huang L."/>
            <person name="Wang Z.-W."/>
            <person name="Zhao X."/>
            <person name="Zhong W.-Y."/>
            <person name="Peng D.-H."/>
            <person name="Ahmad S."/>
            <person name="Lan S."/>
            <person name="Zhang J.-S."/>
            <person name="Tsai W.-C."/>
            <person name="Van De Peer Y."/>
            <person name="Liu Z.-J."/>
        </authorList>
    </citation>
    <scope>NUCLEOTIDE SEQUENCE</scope>
    <source>
        <strain evidence="7">SCP</strain>
        <tissue evidence="7">Leaves</tissue>
    </source>
</reference>
<keyword evidence="2" id="KW-0433">Leucine-rich repeat</keyword>